<feature type="compositionally biased region" description="Acidic residues" evidence="2">
    <location>
        <begin position="14"/>
        <end position="25"/>
    </location>
</feature>
<evidence type="ECO:0000313" key="4">
    <source>
        <dbReference type="Proteomes" id="UP000095149"/>
    </source>
</evidence>
<comment type="caution">
    <text evidence="3">The sequence shown here is derived from an EMBL/GenBank/DDBJ whole genome shotgun (WGS) entry which is preliminary data.</text>
</comment>
<feature type="compositionally biased region" description="Acidic residues" evidence="2">
    <location>
        <begin position="44"/>
        <end position="60"/>
    </location>
</feature>
<protein>
    <submittedName>
        <fullName evidence="3">Uncharacterized protein</fullName>
    </submittedName>
</protein>
<feature type="compositionally biased region" description="Basic and acidic residues" evidence="2">
    <location>
        <begin position="61"/>
        <end position="71"/>
    </location>
</feature>
<dbReference type="AlphaFoldDB" id="A0A1E3JPT6"/>
<evidence type="ECO:0000313" key="3">
    <source>
        <dbReference type="EMBL" id="ODO02878.1"/>
    </source>
</evidence>
<evidence type="ECO:0000256" key="2">
    <source>
        <dbReference type="SAM" id="MobiDB-lite"/>
    </source>
</evidence>
<dbReference type="Proteomes" id="UP000095149">
    <property type="component" value="Unassembled WGS sequence"/>
</dbReference>
<evidence type="ECO:0000256" key="1">
    <source>
        <dbReference type="SAM" id="Coils"/>
    </source>
</evidence>
<name>A0A1E3JPT6_9TREE</name>
<keyword evidence="1" id="KW-0175">Coiled coil</keyword>
<gene>
    <name evidence="3" type="ORF">I350_05719</name>
</gene>
<organism evidence="3 4">
    <name type="scientific">Cryptococcus amylolentus CBS 6273</name>
    <dbReference type="NCBI Taxonomy" id="1296118"/>
    <lineage>
        <taxon>Eukaryota</taxon>
        <taxon>Fungi</taxon>
        <taxon>Dikarya</taxon>
        <taxon>Basidiomycota</taxon>
        <taxon>Agaricomycotina</taxon>
        <taxon>Tremellomycetes</taxon>
        <taxon>Tremellales</taxon>
        <taxon>Cryptococcaceae</taxon>
        <taxon>Cryptococcus</taxon>
    </lineage>
</organism>
<sequence>MHQTMLEAGFLQEDGAEVTETDLDFDLSVGPEDMDFDDFKYDAEDVTETGESLEEEEAPEEDKQAKREAHERRKAVRNASKRRQEVMDEIDQRTERGSRSSAAHVTMKDLESRIRELNAYDAKMEATITASLLSGATVIFPETDAAETDAATSEATFVDMSLPAHSDRTLYFGDKESRRRQTLEQYRAKRRARNASFQHEKDLLMAMINKRTCGSRKATKQTSINELEDQLARLDDRDNKTVESVRARLISEGRL</sequence>
<feature type="compositionally biased region" description="Basic and acidic residues" evidence="2">
    <location>
        <begin position="82"/>
        <end position="98"/>
    </location>
</feature>
<proteinExistence type="predicted"/>
<dbReference type="OrthoDB" id="10500728at2759"/>
<dbReference type="EMBL" id="MEKH01000009">
    <property type="protein sequence ID" value="ODO02878.1"/>
    <property type="molecule type" value="Genomic_DNA"/>
</dbReference>
<accession>A0A1E3JPT6</accession>
<feature type="region of interest" description="Disordered" evidence="2">
    <location>
        <begin position="1"/>
        <end position="106"/>
    </location>
</feature>
<feature type="coiled-coil region" evidence="1">
    <location>
        <begin position="217"/>
        <end position="244"/>
    </location>
</feature>
<feature type="compositionally biased region" description="Basic residues" evidence="2">
    <location>
        <begin position="72"/>
        <end position="81"/>
    </location>
</feature>
<reference evidence="3 4" key="1">
    <citation type="submission" date="2016-06" db="EMBL/GenBank/DDBJ databases">
        <title>Evolution of pathogenesis and genome organization in the Tremellales.</title>
        <authorList>
            <person name="Cuomo C."/>
            <person name="Litvintseva A."/>
            <person name="Heitman J."/>
            <person name="Chen Y."/>
            <person name="Sun S."/>
            <person name="Springer D."/>
            <person name="Dromer F."/>
            <person name="Young S."/>
            <person name="Zeng Q."/>
            <person name="Chapman S."/>
            <person name="Gujja S."/>
            <person name="Saif S."/>
            <person name="Birren B."/>
        </authorList>
    </citation>
    <scope>NUCLEOTIDE SEQUENCE [LARGE SCALE GENOMIC DNA]</scope>
    <source>
        <strain evidence="3 4">CBS 6273</strain>
    </source>
</reference>